<dbReference type="CDD" id="cd03499">
    <property type="entry name" value="SQR_TypeC_SdhC"/>
    <property type="match status" value="1"/>
</dbReference>
<keyword evidence="7 12" id="KW-0479">Metal-binding</keyword>
<dbReference type="GO" id="GO:0009055">
    <property type="term" value="F:electron transfer activity"/>
    <property type="evidence" value="ECO:0007669"/>
    <property type="project" value="InterPro"/>
</dbReference>
<proteinExistence type="inferred from homology"/>
<dbReference type="PANTHER" id="PTHR10978">
    <property type="entry name" value="SUCCINATE DEHYDROGENASE CYTOCHROME B560 SUBUNIT"/>
    <property type="match status" value="1"/>
</dbReference>
<evidence type="ECO:0000256" key="9">
    <source>
        <dbReference type="ARBA" id="ARBA00023004"/>
    </source>
</evidence>
<keyword evidence="10" id="KW-0472">Membrane</keyword>
<evidence type="ECO:0000256" key="2">
    <source>
        <dbReference type="ARBA" id="ARBA00004141"/>
    </source>
</evidence>
<dbReference type="GO" id="GO:0005886">
    <property type="term" value="C:plasma membrane"/>
    <property type="evidence" value="ECO:0007669"/>
    <property type="project" value="TreeGrafter"/>
</dbReference>
<evidence type="ECO:0000256" key="11">
    <source>
        <dbReference type="ARBA" id="ARBA00025912"/>
    </source>
</evidence>
<evidence type="ECO:0000256" key="1">
    <source>
        <dbReference type="ARBA" id="ARBA00004050"/>
    </source>
</evidence>
<reference evidence="13 14" key="1">
    <citation type="journal article" date="2014" name="Genome Announc.">
        <title>Comparative Genome Analysis of Two Isolates of the Fish Pathogen Piscirickettsia salmonis from Different Hosts Reveals Major Differences in Virulence-Associated Secretion Systems.</title>
        <authorList>
            <person name="Bohle H."/>
            <person name="Henriquez P."/>
            <person name="Grothusen H."/>
            <person name="Navas E."/>
            <person name="Sandoval A."/>
            <person name="Bustamante F."/>
            <person name="Bustos P."/>
            <person name="Mancilla M."/>
        </authorList>
    </citation>
    <scope>NUCLEOTIDE SEQUENCE [LARGE SCALE GENOMIC DNA]</scope>
    <source>
        <strain evidence="14">B1-32597</strain>
    </source>
</reference>
<dbReference type="Proteomes" id="UP000029558">
    <property type="component" value="Chromosome"/>
</dbReference>
<evidence type="ECO:0000256" key="8">
    <source>
        <dbReference type="ARBA" id="ARBA00022989"/>
    </source>
</evidence>
<organism evidence="13 14">
    <name type="scientific">Piscirickettsia salmonis</name>
    <dbReference type="NCBI Taxonomy" id="1238"/>
    <lineage>
        <taxon>Bacteria</taxon>
        <taxon>Pseudomonadati</taxon>
        <taxon>Pseudomonadota</taxon>
        <taxon>Gammaproteobacteria</taxon>
        <taxon>Thiotrichales</taxon>
        <taxon>Piscirickettsiaceae</taxon>
        <taxon>Piscirickettsia</taxon>
    </lineage>
</organism>
<dbReference type="AlphaFoldDB" id="A0A1L6TGR6"/>
<keyword evidence="5 12" id="KW-0349">Heme</keyword>
<dbReference type="OrthoDB" id="9799441at2"/>
<dbReference type="PANTHER" id="PTHR10978:SF5">
    <property type="entry name" value="SUCCINATE DEHYDROGENASE CYTOCHROME B560 SUBUNIT, MITOCHONDRIAL"/>
    <property type="match status" value="1"/>
</dbReference>
<evidence type="ECO:0000256" key="10">
    <source>
        <dbReference type="ARBA" id="ARBA00023136"/>
    </source>
</evidence>
<dbReference type="InterPro" id="IPR018495">
    <property type="entry name" value="Succ_DH_cyt_bsu_CS"/>
</dbReference>
<dbReference type="EMBL" id="CP012508">
    <property type="protein sequence ID" value="ALB21587.1"/>
    <property type="molecule type" value="Genomic_DNA"/>
</dbReference>
<keyword evidence="13" id="KW-0560">Oxidoreductase</keyword>
<protein>
    <recommendedName>
        <fullName evidence="4">Succinate dehydrogenase cytochrome b556 subunit</fullName>
    </recommendedName>
</protein>
<dbReference type="PIRSF" id="PIRSF000178">
    <property type="entry name" value="SDH_cyt_b560"/>
    <property type="match status" value="1"/>
</dbReference>
<evidence type="ECO:0000256" key="6">
    <source>
        <dbReference type="ARBA" id="ARBA00022692"/>
    </source>
</evidence>
<keyword evidence="9 12" id="KW-0408">Iron</keyword>
<evidence type="ECO:0000256" key="12">
    <source>
        <dbReference type="PIRSR" id="PIRSR000178-1"/>
    </source>
</evidence>
<dbReference type="Gene3D" id="1.20.1300.10">
    <property type="entry name" value="Fumarate reductase/succinate dehydrogenase, transmembrane subunit"/>
    <property type="match status" value="1"/>
</dbReference>
<comment type="cofactor">
    <cofactor evidence="12">
        <name>heme</name>
        <dbReference type="ChEBI" id="CHEBI:30413"/>
    </cofactor>
    <text evidence="12">The heme is bound between the two transmembrane subunits.</text>
</comment>
<dbReference type="InterPro" id="IPR034804">
    <property type="entry name" value="SQR/QFR_C/D"/>
</dbReference>
<dbReference type="InterPro" id="IPR014314">
    <property type="entry name" value="Succ_DH_cytb556"/>
</dbReference>
<comment type="subunit">
    <text evidence="11">Part of an enzyme complex containing four subunits: a flavoprotein, an iron-sulfur protein, plus two membrane-anchoring proteins, SdhC and SdhD. The complex can form homotrimers.</text>
</comment>
<evidence type="ECO:0000256" key="4">
    <source>
        <dbReference type="ARBA" id="ARBA00020076"/>
    </source>
</evidence>
<evidence type="ECO:0000313" key="13">
    <source>
        <dbReference type="EMBL" id="ALB21587.1"/>
    </source>
</evidence>
<evidence type="ECO:0000256" key="3">
    <source>
        <dbReference type="ARBA" id="ARBA00007244"/>
    </source>
</evidence>
<evidence type="ECO:0000313" key="14">
    <source>
        <dbReference type="Proteomes" id="UP000029558"/>
    </source>
</evidence>
<sequence length="124" mass="13588">MSDKRPVNLDITTIRMPITAISSILHRISGILVFILIALLLWGLEQSLASEAGFKSITQILGSTWVKFGVWVFLSALMYHLVAGVRHLLMDIGIGETKQGGRAGAMLVLALSIVLIVALGYWLW</sequence>
<dbReference type="GO" id="GO:0006099">
    <property type="term" value="P:tricarboxylic acid cycle"/>
    <property type="evidence" value="ECO:0007669"/>
    <property type="project" value="InterPro"/>
</dbReference>
<keyword evidence="8" id="KW-1133">Transmembrane helix</keyword>
<keyword evidence="6" id="KW-0812">Transmembrane</keyword>
<dbReference type="SUPFAM" id="SSF81343">
    <property type="entry name" value="Fumarate reductase respiratory complex transmembrane subunits"/>
    <property type="match status" value="1"/>
</dbReference>
<gene>
    <name evidence="13" type="ORF">KU39_403</name>
</gene>
<dbReference type="GO" id="GO:0046872">
    <property type="term" value="F:metal ion binding"/>
    <property type="evidence" value="ECO:0007669"/>
    <property type="project" value="UniProtKB-KW"/>
</dbReference>
<dbReference type="InterPro" id="IPR000701">
    <property type="entry name" value="SuccDH_FuR_B_TM-su"/>
</dbReference>
<dbReference type="RefSeq" id="WP_017378336.1">
    <property type="nucleotide sequence ID" value="NZ_CP012508.1"/>
</dbReference>
<comment type="function">
    <text evidence="1">Membrane-anchoring subunit of succinate dehydrogenase (SDH).</text>
</comment>
<dbReference type="PROSITE" id="PS01000">
    <property type="entry name" value="SDH_CYT_1"/>
    <property type="match status" value="1"/>
</dbReference>
<dbReference type="PROSITE" id="PS01001">
    <property type="entry name" value="SDH_CYT_2"/>
    <property type="match status" value="1"/>
</dbReference>
<dbReference type="NCBIfam" id="TIGR02970">
    <property type="entry name" value="succ_dehyd_cytB"/>
    <property type="match status" value="1"/>
</dbReference>
<dbReference type="GO" id="GO:0016491">
    <property type="term" value="F:oxidoreductase activity"/>
    <property type="evidence" value="ECO:0007669"/>
    <property type="project" value="UniProtKB-KW"/>
</dbReference>
<comment type="similarity">
    <text evidence="3">Belongs to the cytochrome b560 family.</text>
</comment>
<comment type="subcellular location">
    <subcellularLocation>
        <location evidence="2">Membrane</location>
        <topology evidence="2">Multi-pass membrane protein</topology>
    </subcellularLocation>
</comment>
<dbReference type="Pfam" id="PF01127">
    <property type="entry name" value="Sdh_cyt"/>
    <property type="match status" value="1"/>
</dbReference>
<accession>A0A1L6TGR6</accession>
<evidence type="ECO:0000256" key="7">
    <source>
        <dbReference type="ARBA" id="ARBA00022723"/>
    </source>
</evidence>
<feature type="binding site" description="axial binding residue" evidence="12">
    <location>
        <position position="80"/>
    </location>
    <ligand>
        <name>heme</name>
        <dbReference type="ChEBI" id="CHEBI:30413"/>
        <note>ligand shared with second transmembrane subunit</note>
    </ligand>
    <ligandPart>
        <name>Fe</name>
        <dbReference type="ChEBI" id="CHEBI:18248"/>
    </ligandPart>
</feature>
<name>A0A1L6TGR6_PISSA</name>
<evidence type="ECO:0000256" key="5">
    <source>
        <dbReference type="ARBA" id="ARBA00022617"/>
    </source>
</evidence>